<name>A0A1M5UAC4_9FLAO</name>
<dbReference type="STRING" id="1195760.SAMN05444281_1125"/>
<reference evidence="2" key="1">
    <citation type="submission" date="2016-11" db="EMBL/GenBank/DDBJ databases">
        <authorList>
            <person name="Varghese N."/>
            <person name="Submissions S."/>
        </authorList>
    </citation>
    <scope>NUCLEOTIDE SEQUENCE [LARGE SCALE GENOMIC DNA]</scope>
    <source>
        <strain evidence="2">DSM 100572</strain>
    </source>
</reference>
<gene>
    <name evidence="1" type="ORF">SAMN05444281_1125</name>
</gene>
<evidence type="ECO:0000313" key="1">
    <source>
        <dbReference type="EMBL" id="SHH59796.1"/>
    </source>
</evidence>
<protein>
    <submittedName>
        <fullName evidence="1">Glycosyltransferase involved in cell wall bisynthesis</fullName>
    </submittedName>
</protein>
<dbReference type="Gene3D" id="3.40.50.2000">
    <property type="entry name" value="Glycogen Phosphorylase B"/>
    <property type="match status" value="2"/>
</dbReference>
<proteinExistence type="predicted"/>
<dbReference type="GO" id="GO:0016740">
    <property type="term" value="F:transferase activity"/>
    <property type="evidence" value="ECO:0007669"/>
    <property type="project" value="UniProtKB-KW"/>
</dbReference>
<dbReference type="SUPFAM" id="SSF53756">
    <property type="entry name" value="UDP-Glycosyltransferase/glycogen phosphorylase"/>
    <property type="match status" value="1"/>
</dbReference>
<dbReference type="AlphaFoldDB" id="A0A1M5UAC4"/>
<keyword evidence="1" id="KW-0808">Transferase</keyword>
<accession>A0A1M5UAC4</accession>
<dbReference type="EMBL" id="FQXQ01000002">
    <property type="protein sequence ID" value="SHH59796.1"/>
    <property type="molecule type" value="Genomic_DNA"/>
</dbReference>
<organism evidence="1 2">
    <name type="scientific">Wenyingzhuangia marina</name>
    <dbReference type="NCBI Taxonomy" id="1195760"/>
    <lineage>
        <taxon>Bacteria</taxon>
        <taxon>Pseudomonadati</taxon>
        <taxon>Bacteroidota</taxon>
        <taxon>Flavobacteriia</taxon>
        <taxon>Flavobacteriales</taxon>
        <taxon>Flavobacteriaceae</taxon>
        <taxon>Wenyingzhuangia</taxon>
    </lineage>
</organism>
<sequence>MKILVIAQDLRISGTSEGVVSRSFIAKLADLYPESTVDLVYLKHVNSDDRLDLLPVDNIVEERINIFKFPKYVLWPNKIYWRIFHKTLKEQFIFSKYKKHLSKIDYKKYDLIFIRSCGQEYEVIRAAKNLPILKNAIINFHDPFPVLWDSGSKLELNKLEVYKMMDMWEVVKQAKACISPSGLLSNDMEHLYGSNKKFFTVPHQFSPKVFDYSNVDNYRKKEKKISVSYHGAIQFKRNIDVLLDAYINIIDEDKFLKDNTEFVLRIKGDQTERIKEKYKNIKNIVILNTINFVNSSYEQKNESDIIVILENCDNTSHSNILVGKAPFLESLKKPIISISPKRSETRNIIKEEFIATYDNHDEIKNKLRYLIHLKMNNKNLNVSPFGDYFSLKSFRGSIESL</sequence>
<dbReference type="OrthoDB" id="1308937at2"/>
<dbReference type="RefSeq" id="WP_073119165.1">
    <property type="nucleotide sequence ID" value="NZ_BMEN01000002.1"/>
</dbReference>
<evidence type="ECO:0000313" key="2">
    <source>
        <dbReference type="Proteomes" id="UP000184109"/>
    </source>
</evidence>
<dbReference type="Proteomes" id="UP000184109">
    <property type="component" value="Unassembled WGS sequence"/>
</dbReference>
<keyword evidence="2" id="KW-1185">Reference proteome</keyword>